<dbReference type="AlphaFoldDB" id="A0A165I175"/>
<dbReference type="OrthoDB" id="3167181at2759"/>
<reference evidence="3 4" key="1">
    <citation type="journal article" date="2016" name="Mol. Biol. Evol.">
        <title>Comparative Genomics of Early-Diverging Mushroom-Forming Fungi Provides Insights into the Origins of Lignocellulose Decay Capabilities.</title>
        <authorList>
            <person name="Nagy L.G."/>
            <person name="Riley R."/>
            <person name="Tritt A."/>
            <person name="Adam C."/>
            <person name="Daum C."/>
            <person name="Floudas D."/>
            <person name="Sun H."/>
            <person name="Yadav J.S."/>
            <person name="Pangilinan J."/>
            <person name="Larsson K.H."/>
            <person name="Matsuura K."/>
            <person name="Barry K."/>
            <person name="Labutti K."/>
            <person name="Kuo R."/>
            <person name="Ohm R.A."/>
            <person name="Bhattacharya S.S."/>
            <person name="Shirouzu T."/>
            <person name="Yoshinaga Y."/>
            <person name="Martin F.M."/>
            <person name="Grigoriev I.V."/>
            <person name="Hibbett D.S."/>
        </authorList>
    </citation>
    <scope>NUCLEOTIDE SEQUENCE [LARGE SCALE GENOMIC DNA]</scope>
    <source>
        <strain evidence="3 4">HHB12029</strain>
    </source>
</reference>
<evidence type="ECO:0000313" key="3">
    <source>
        <dbReference type="EMBL" id="KZV92753.1"/>
    </source>
</evidence>
<accession>A0A165I175</accession>
<feature type="chain" id="PRO_5007859002" evidence="2">
    <location>
        <begin position="20"/>
        <end position="270"/>
    </location>
</feature>
<dbReference type="InParanoid" id="A0A165I175"/>
<feature type="signal peptide" evidence="2">
    <location>
        <begin position="1"/>
        <end position="19"/>
    </location>
</feature>
<dbReference type="Proteomes" id="UP000077266">
    <property type="component" value="Unassembled WGS sequence"/>
</dbReference>
<keyword evidence="4" id="KW-1185">Reference proteome</keyword>
<feature type="region of interest" description="Disordered" evidence="1">
    <location>
        <begin position="25"/>
        <end position="45"/>
    </location>
</feature>
<dbReference type="EMBL" id="KV426002">
    <property type="protein sequence ID" value="KZV92753.1"/>
    <property type="molecule type" value="Genomic_DNA"/>
</dbReference>
<evidence type="ECO:0000256" key="1">
    <source>
        <dbReference type="SAM" id="MobiDB-lite"/>
    </source>
</evidence>
<sequence length="270" mass="30031">MRFSSALLTLTLCAMTVFATVTKTRQETNAERMRRGLPPRAPSRAFAPTRVARSVPSGFSCDMSYNQGVIQVVKSETVLGYIAYTNLVEASSPPVFSDGGIFQFDSLDTPNVGITYVSHSYRNWVVRSDDGDLKPKTGPSAKPLEYGDILYKDKNGLLNYAYPGETFDWSDAGSYPKNMHTNTQYPNHTEPAEQHVFYIDSGNYNRITLTWVQGPTAPVQAPQVLEPFVCGGRLRWSTNPDQSYSDCTGTFKKNIELRFVCCSVYGGVCY</sequence>
<gene>
    <name evidence="3" type="ORF">EXIGLDRAFT_768672</name>
</gene>
<feature type="compositionally biased region" description="Basic and acidic residues" evidence="1">
    <location>
        <begin position="25"/>
        <end position="34"/>
    </location>
</feature>
<name>A0A165I175_EXIGL</name>
<evidence type="ECO:0000256" key="2">
    <source>
        <dbReference type="SAM" id="SignalP"/>
    </source>
</evidence>
<evidence type="ECO:0000313" key="4">
    <source>
        <dbReference type="Proteomes" id="UP000077266"/>
    </source>
</evidence>
<keyword evidence="2" id="KW-0732">Signal</keyword>
<proteinExistence type="predicted"/>
<organism evidence="3 4">
    <name type="scientific">Exidia glandulosa HHB12029</name>
    <dbReference type="NCBI Taxonomy" id="1314781"/>
    <lineage>
        <taxon>Eukaryota</taxon>
        <taxon>Fungi</taxon>
        <taxon>Dikarya</taxon>
        <taxon>Basidiomycota</taxon>
        <taxon>Agaricomycotina</taxon>
        <taxon>Agaricomycetes</taxon>
        <taxon>Auriculariales</taxon>
        <taxon>Exidiaceae</taxon>
        <taxon>Exidia</taxon>
    </lineage>
</organism>
<protein>
    <submittedName>
        <fullName evidence="3">Uncharacterized protein</fullName>
    </submittedName>
</protein>